<dbReference type="PANTHER" id="PTHR42959">
    <property type="entry name" value="CARBAMOYLTRANSFERASE"/>
    <property type="match status" value="1"/>
</dbReference>
<dbReference type="InterPro" id="IPR004421">
    <property type="entry name" value="Carbamoyltransferase_HypF"/>
</dbReference>
<protein>
    <recommendedName>
        <fullName evidence="8">acylphosphatase</fullName>
        <ecNumber evidence="8">3.6.1.7</ecNumber>
    </recommendedName>
</protein>
<comment type="similarity">
    <text evidence="2">Belongs to the carbamoyltransferase HypF family.</text>
</comment>
<dbReference type="InterPro" id="IPR011125">
    <property type="entry name" value="Znf_HypF"/>
</dbReference>
<keyword evidence="13" id="KW-1185">Reference proteome</keyword>
<evidence type="ECO:0000256" key="1">
    <source>
        <dbReference type="ARBA" id="ARBA00004711"/>
    </source>
</evidence>
<evidence type="ECO:0000256" key="6">
    <source>
        <dbReference type="ARBA" id="ARBA00022833"/>
    </source>
</evidence>
<dbReference type="PROSITE" id="PS51160">
    <property type="entry name" value="ACYLPHOSPHATASE_3"/>
    <property type="match status" value="1"/>
</dbReference>
<dbReference type="SUPFAM" id="SSF54975">
    <property type="entry name" value="Acylphosphatase/BLUF domain-like"/>
    <property type="match status" value="1"/>
</dbReference>
<keyword evidence="6" id="KW-0862">Zinc</keyword>
<comment type="caution">
    <text evidence="12">The sequence shown here is derived from an EMBL/GenBank/DDBJ whole genome shotgun (WGS) entry which is preliminary data.</text>
</comment>
<comment type="pathway">
    <text evidence="1">Protein modification; [NiFe] hydrogenase maturation.</text>
</comment>
<dbReference type="Gene3D" id="3.90.870.40">
    <property type="match status" value="1"/>
</dbReference>
<evidence type="ECO:0000256" key="2">
    <source>
        <dbReference type="ARBA" id="ARBA00008097"/>
    </source>
</evidence>
<dbReference type="GO" id="GO:0003725">
    <property type="term" value="F:double-stranded RNA binding"/>
    <property type="evidence" value="ECO:0007669"/>
    <property type="project" value="InterPro"/>
</dbReference>
<dbReference type="NCBIfam" id="TIGR00143">
    <property type="entry name" value="hypF"/>
    <property type="match status" value="1"/>
</dbReference>
<name>A0A9X0W5P0_9GAMM</name>
<sequence>MSNTQASRQRLRLHTETEGESIRVRGLVQGVGFRPTVWRLATAAGLAGDVCNDSEGVLIRLWGCSAEIDDFCRALMVECPPLGRIDGIERRLCEGPAPAGFRIVESGAGRVQTGVVADAATCAACAAEIADPNDRRYRYPFTNCTHCGPRLSIIRAIPYDRANTSMAAFEMCPACAAEYRAPADRRFHAQPNACPVCGPKVWLADAEGLELDAAAAEAGLASDPAADLASDPEAGLPPALASHPAAGQAPDPEAALAPDSAVDLPDARVAVHAPRDAIDGASRLLARGAILAIKGIGGFHLACDATHPSAVATLRERKRRAAKPFALMARDLEVIRRYCTVSPAEAELLSSTVAPIVLLDQVALDGDLDLGLGNLSPLAAEVAPGQSALGLMLPYSPLHRLLLQDWDRPLVMTSGNLSDEPQCIDNADALQRLAGIADAWLLNDREIVNRVDDSVARVIQGRTRWLRRARGAAPTPLRLPSGFELAPKVLALGGELKNSLCLLSDGQATLSQHLGDLEEARTAREFERTVALYQALFEHQPEIIAVDCHPDYRSSALGRRLAAETGARLVEVQHHAAHLGAVLADAEWPLDAGPVIGVIFDGLGYGADQTIWGGEFLLGDYRQWQRVGHLRPFSLPGGERAIREPWRCLYAQLESVFGWPQCLDRWGGLEPMQRLQVRPLTVIEEMIQKGLNSPHTTSAGRLFDAVAAALGICADGIAYEAQAAIELETLARCALGEVGYAFAIDHRDSSDYSGSGDHSDNSDNSDSSDKRWQLDPTPMWTALLDDLTARVPAAVIAARFHAGLAEAVAELAAQAAQQHGVETVALSGGVFQNRTLFEATHKALSERGLQVLTHTRVPANDGGLALGQAVIAAVACSG</sequence>
<dbReference type="InterPro" id="IPR055128">
    <property type="entry name" value="HypF_C_2"/>
</dbReference>
<keyword evidence="8" id="KW-0378">Hydrolase</keyword>
<evidence type="ECO:0000259" key="11">
    <source>
        <dbReference type="PROSITE" id="PS51163"/>
    </source>
</evidence>
<dbReference type="PROSITE" id="PS51163">
    <property type="entry name" value="YRDC"/>
    <property type="match status" value="1"/>
</dbReference>
<dbReference type="InterPro" id="IPR001792">
    <property type="entry name" value="Acylphosphatase-like_dom"/>
</dbReference>
<dbReference type="Gene3D" id="3.30.420.40">
    <property type="match status" value="1"/>
</dbReference>
<dbReference type="Gene3D" id="3.30.110.120">
    <property type="match status" value="1"/>
</dbReference>
<dbReference type="InterPro" id="IPR017968">
    <property type="entry name" value="Acylphosphatase_CS"/>
</dbReference>
<dbReference type="InterPro" id="IPR041440">
    <property type="entry name" value="HypF_C"/>
</dbReference>
<dbReference type="Pfam" id="PF22521">
    <property type="entry name" value="HypF_C_2"/>
    <property type="match status" value="1"/>
</dbReference>
<dbReference type="PANTHER" id="PTHR42959:SF1">
    <property type="entry name" value="CARBAMOYLTRANSFERASE HYPF"/>
    <property type="match status" value="1"/>
</dbReference>
<evidence type="ECO:0000256" key="7">
    <source>
        <dbReference type="ARBA" id="ARBA00048220"/>
    </source>
</evidence>
<dbReference type="GO" id="GO:0051604">
    <property type="term" value="P:protein maturation"/>
    <property type="evidence" value="ECO:0007669"/>
    <property type="project" value="TreeGrafter"/>
</dbReference>
<dbReference type="GO" id="GO:0016874">
    <property type="term" value="F:ligase activity"/>
    <property type="evidence" value="ECO:0007669"/>
    <property type="project" value="UniProtKB-KW"/>
</dbReference>
<dbReference type="EMBL" id="NRRY01000003">
    <property type="protein sequence ID" value="MBK1617453.1"/>
    <property type="molecule type" value="Genomic_DNA"/>
</dbReference>
<feature type="compositionally biased region" description="Basic and acidic residues" evidence="9">
    <location>
        <begin position="757"/>
        <end position="773"/>
    </location>
</feature>
<dbReference type="PROSITE" id="PS00150">
    <property type="entry name" value="ACYLPHOSPHATASE_1"/>
    <property type="match status" value="1"/>
</dbReference>
<dbReference type="FunFam" id="3.30.420.40:FF:000124">
    <property type="entry name" value="Carbamoyltransferase HypF"/>
    <property type="match status" value="1"/>
</dbReference>
<comment type="catalytic activity">
    <reaction evidence="7">
        <text>C-terminal L-cysteinyl-[HypE protein] + carbamoyl phosphate + ATP + H2O = C-terminal S-carboxamide-L-cysteinyl-[HypE protein] + AMP + phosphate + diphosphate + H(+)</text>
        <dbReference type="Rhea" id="RHEA:55636"/>
        <dbReference type="Rhea" id="RHEA-COMP:14247"/>
        <dbReference type="Rhea" id="RHEA-COMP:14392"/>
        <dbReference type="ChEBI" id="CHEBI:15377"/>
        <dbReference type="ChEBI" id="CHEBI:15378"/>
        <dbReference type="ChEBI" id="CHEBI:30616"/>
        <dbReference type="ChEBI" id="CHEBI:33019"/>
        <dbReference type="ChEBI" id="CHEBI:43474"/>
        <dbReference type="ChEBI" id="CHEBI:58228"/>
        <dbReference type="ChEBI" id="CHEBI:76913"/>
        <dbReference type="ChEBI" id="CHEBI:139126"/>
        <dbReference type="ChEBI" id="CHEBI:456215"/>
    </reaction>
</comment>
<evidence type="ECO:0000256" key="8">
    <source>
        <dbReference type="PROSITE-ProRule" id="PRU00520"/>
    </source>
</evidence>
<keyword evidence="4" id="KW-0479">Metal-binding</keyword>
<dbReference type="GO" id="GO:0016743">
    <property type="term" value="F:carboxyl- or carbamoyltransferase activity"/>
    <property type="evidence" value="ECO:0007669"/>
    <property type="project" value="InterPro"/>
</dbReference>
<dbReference type="InterPro" id="IPR036046">
    <property type="entry name" value="Acylphosphatase-like_dom_sf"/>
</dbReference>
<dbReference type="InterPro" id="IPR006070">
    <property type="entry name" value="Sua5-like_dom"/>
</dbReference>
<gene>
    <name evidence="12" type="primary">hypF</name>
    <name evidence="12" type="ORF">CKO42_03085</name>
</gene>
<feature type="region of interest" description="Disordered" evidence="9">
    <location>
        <begin position="224"/>
        <end position="258"/>
    </location>
</feature>
<accession>A0A9X0W5P0</accession>
<evidence type="ECO:0000256" key="9">
    <source>
        <dbReference type="SAM" id="MobiDB-lite"/>
    </source>
</evidence>
<evidence type="ECO:0000256" key="5">
    <source>
        <dbReference type="ARBA" id="ARBA00022771"/>
    </source>
</evidence>
<dbReference type="InterPro" id="IPR017945">
    <property type="entry name" value="DHBP_synth_RibB-like_a/b_dom"/>
</dbReference>
<dbReference type="Pfam" id="PF17788">
    <property type="entry name" value="HypF_C"/>
    <property type="match status" value="1"/>
</dbReference>
<feature type="region of interest" description="Disordered" evidence="9">
    <location>
        <begin position="751"/>
        <end position="773"/>
    </location>
</feature>
<dbReference type="EC" id="3.6.1.7" evidence="8"/>
<evidence type="ECO:0000313" key="12">
    <source>
        <dbReference type="EMBL" id="MBK1617453.1"/>
    </source>
</evidence>
<feature type="domain" description="YrdC-like" evidence="11">
    <location>
        <begin position="275"/>
        <end position="471"/>
    </location>
</feature>
<dbReference type="SUPFAM" id="SSF55821">
    <property type="entry name" value="YrdC/RibB"/>
    <property type="match status" value="1"/>
</dbReference>
<dbReference type="Pfam" id="PF01300">
    <property type="entry name" value="Sua5_yciO_yrdC"/>
    <property type="match status" value="1"/>
</dbReference>
<dbReference type="Pfam" id="PF07503">
    <property type="entry name" value="zf-HYPF"/>
    <property type="match status" value="2"/>
</dbReference>
<dbReference type="RefSeq" id="WP_242479070.1">
    <property type="nucleotide sequence ID" value="NZ_NRRY01000003.1"/>
</dbReference>
<evidence type="ECO:0000256" key="4">
    <source>
        <dbReference type="ARBA" id="ARBA00022723"/>
    </source>
</evidence>
<keyword evidence="3" id="KW-0436">Ligase</keyword>
<dbReference type="InterPro" id="IPR051060">
    <property type="entry name" value="Carbamoyltrans_HypF-like"/>
</dbReference>
<reference evidence="12 13" key="1">
    <citation type="journal article" date="2020" name="Microorganisms">
        <title>Osmotic Adaptation and Compatible Solute Biosynthesis of Phototrophic Bacteria as Revealed from Genome Analyses.</title>
        <authorList>
            <person name="Imhoff J.F."/>
            <person name="Rahn T."/>
            <person name="Kunzel S."/>
            <person name="Keller A."/>
            <person name="Neulinger S.C."/>
        </authorList>
    </citation>
    <scope>NUCLEOTIDE SEQUENCE [LARGE SCALE GENOMIC DNA]</scope>
    <source>
        <strain evidence="12 13">DSM 25653</strain>
    </source>
</reference>
<feature type="active site" evidence="8">
    <location>
        <position position="52"/>
    </location>
</feature>
<comment type="catalytic activity">
    <reaction evidence="8">
        <text>an acyl phosphate + H2O = a carboxylate + phosphate + H(+)</text>
        <dbReference type="Rhea" id="RHEA:14965"/>
        <dbReference type="ChEBI" id="CHEBI:15377"/>
        <dbReference type="ChEBI" id="CHEBI:15378"/>
        <dbReference type="ChEBI" id="CHEBI:29067"/>
        <dbReference type="ChEBI" id="CHEBI:43474"/>
        <dbReference type="ChEBI" id="CHEBI:59918"/>
        <dbReference type="EC" id="3.6.1.7"/>
    </reaction>
</comment>
<evidence type="ECO:0000256" key="3">
    <source>
        <dbReference type="ARBA" id="ARBA00022598"/>
    </source>
</evidence>
<proteinExistence type="inferred from homology"/>
<dbReference type="GO" id="GO:0003998">
    <property type="term" value="F:acylphosphatase activity"/>
    <property type="evidence" value="ECO:0007669"/>
    <property type="project" value="UniProtKB-EC"/>
</dbReference>
<keyword evidence="5" id="KW-0863">Zinc-finger</keyword>
<dbReference type="Pfam" id="PF00708">
    <property type="entry name" value="Acylphosphatase"/>
    <property type="match status" value="1"/>
</dbReference>
<dbReference type="GO" id="GO:0008270">
    <property type="term" value="F:zinc ion binding"/>
    <property type="evidence" value="ECO:0007669"/>
    <property type="project" value="UniProtKB-KW"/>
</dbReference>
<dbReference type="Gene3D" id="3.90.870.50">
    <property type="match status" value="1"/>
</dbReference>
<evidence type="ECO:0000259" key="10">
    <source>
        <dbReference type="PROSITE" id="PS51160"/>
    </source>
</evidence>
<organism evidence="12 13">
    <name type="scientific">Lamprobacter modestohalophilus</name>
    <dbReference type="NCBI Taxonomy" id="1064514"/>
    <lineage>
        <taxon>Bacteria</taxon>
        <taxon>Pseudomonadati</taxon>
        <taxon>Pseudomonadota</taxon>
        <taxon>Gammaproteobacteria</taxon>
        <taxon>Chromatiales</taxon>
        <taxon>Chromatiaceae</taxon>
        <taxon>Lamprobacter</taxon>
    </lineage>
</organism>
<dbReference type="Gene3D" id="3.30.420.360">
    <property type="match status" value="1"/>
</dbReference>
<dbReference type="Proteomes" id="UP001138768">
    <property type="component" value="Unassembled WGS sequence"/>
</dbReference>
<feature type="active site" evidence="8">
    <location>
        <position position="34"/>
    </location>
</feature>
<feature type="domain" description="Acylphosphatase-like" evidence="10">
    <location>
        <begin position="19"/>
        <end position="105"/>
    </location>
</feature>
<dbReference type="AlphaFoldDB" id="A0A9X0W5P0"/>
<evidence type="ECO:0000313" key="13">
    <source>
        <dbReference type="Proteomes" id="UP001138768"/>
    </source>
</evidence>